<dbReference type="CDD" id="cd07251">
    <property type="entry name" value="VOC_like"/>
    <property type="match status" value="1"/>
</dbReference>
<dbReference type="InterPro" id="IPR029068">
    <property type="entry name" value="Glyas_Bleomycin-R_OHBP_Dase"/>
</dbReference>
<dbReference type="SUPFAM" id="SSF54593">
    <property type="entry name" value="Glyoxalase/Bleomycin resistance protein/Dihydroxybiphenyl dioxygenase"/>
    <property type="match status" value="1"/>
</dbReference>
<evidence type="ECO:0000259" key="1">
    <source>
        <dbReference type="PROSITE" id="PS51819"/>
    </source>
</evidence>
<proteinExistence type="predicted"/>
<keyword evidence="3" id="KW-1185">Reference proteome</keyword>
<sequence length="185" mass="19687">MGEALDLFRVATGVLLHAILVHTGGSSVAMIPRETVMPPSSSALAPKVNLITLGVSDIARSTAFYQRLGWRRSEEASTQDVSFFALDNLVLAVWSRDRLAEDAGLAPTPPGFGGFALAQNLASEKDVDLAIDNAVAAGARLLKAPAQTFWGGYSGYFADPDGHPWEIAYNPYFPLDEQGLVALPA</sequence>
<protein>
    <recommendedName>
        <fullName evidence="1">VOC domain-containing protein</fullName>
    </recommendedName>
</protein>
<evidence type="ECO:0000313" key="2">
    <source>
        <dbReference type="EMBL" id="PXW56473.1"/>
    </source>
</evidence>
<dbReference type="EMBL" id="QJJK01000008">
    <property type="protein sequence ID" value="PXW56473.1"/>
    <property type="molecule type" value="Genomic_DNA"/>
</dbReference>
<dbReference type="InterPro" id="IPR037523">
    <property type="entry name" value="VOC_core"/>
</dbReference>
<comment type="caution">
    <text evidence="2">The sequence shown here is derived from an EMBL/GenBank/DDBJ whole genome shotgun (WGS) entry which is preliminary data.</text>
</comment>
<dbReference type="Pfam" id="PF00903">
    <property type="entry name" value="Glyoxalase"/>
    <property type="match status" value="1"/>
</dbReference>
<accession>A0A2V3U2M4</accession>
<dbReference type="PROSITE" id="PS51819">
    <property type="entry name" value="VOC"/>
    <property type="match status" value="1"/>
</dbReference>
<evidence type="ECO:0000313" key="3">
    <source>
        <dbReference type="Proteomes" id="UP000248021"/>
    </source>
</evidence>
<dbReference type="AlphaFoldDB" id="A0A2V3U2M4"/>
<organism evidence="2 3">
    <name type="scientific">Chelatococcus asaccharovorans</name>
    <dbReference type="NCBI Taxonomy" id="28210"/>
    <lineage>
        <taxon>Bacteria</taxon>
        <taxon>Pseudomonadati</taxon>
        <taxon>Pseudomonadota</taxon>
        <taxon>Alphaproteobacteria</taxon>
        <taxon>Hyphomicrobiales</taxon>
        <taxon>Chelatococcaceae</taxon>
        <taxon>Chelatococcus</taxon>
    </lineage>
</organism>
<dbReference type="InterPro" id="IPR004360">
    <property type="entry name" value="Glyas_Fos-R_dOase_dom"/>
</dbReference>
<dbReference type="Proteomes" id="UP000248021">
    <property type="component" value="Unassembled WGS sequence"/>
</dbReference>
<reference evidence="2 3" key="1">
    <citation type="submission" date="2018-05" db="EMBL/GenBank/DDBJ databases">
        <title>Genomic Encyclopedia of Type Strains, Phase IV (KMG-IV): sequencing the most valuable type-strain genomes for metagenomic binning, comparative biology and taxonomic classification.</title>
        <authorList>
            <person name="Goeker M."/>
        </authorList>
    </citation>
    <scope>NUCLEOTIDE SEQUENCE [LARGE SCALE GENOMIC DNA]</scope>
    <source>
        <strain evidence="2 3">DSM 6462</strain>
    </source>
</reference>
<gene>
    <name evidence="2" type="ORF">C7450_108223</name>
</gene>
<name>A0A2V3U2M4_9HYPH</name>
<dbReference type="PANTHER" id="PTHR36503">
    <property type="entry name" value="BLR2520 PROTEIN"/>
    <property type="match status" value="1"/>
</dbReference>
<dbReference type="PANTHER" id="PTHR36503:SF1">
    <property type="entry name" value="BLR2520 PROTEIN"/>
    <property type="match status" value="1"/>
</dbReference>
<feature type="domain" description="VOC" evidence="1">
    <location>
        <begin position="47"/>
        <end position="170"/>
    </location>
</feature>
<dbReference type="Gene3D" id="3.10.180.10">
    <property type="entry name" value="2,3-Dihydroxybiphenyl 1,2-Dioxygenase, domain 1"/>
    <property type="match status" value="1"/>
</dbReference>